<dbReference type="GO" id="GO:0005524">
    <property type="term" value="F:ATP binding"/>
    <property type="evidence" value="ECO:0007669"/>
    <property type="project" value="UniProtKB-KW"/>
</dbReference>
<dbReference type="Gene3D" id="6.10.340.10">
    <property type="match status" value="1"/>
</dbReference>
<evidence type="ECO:0000256" key="12">
    <source>
        <dbReference type="ARBA" id="ARBA00023012"/>
    </source>
</evidence>
<keyword evidence="11 14" id="KW-1133">Transmembrane helix</keyword>
<dbReference type="PROSITE" id="PS50109">
    <property type="entry name" value="HIS_KIN"/>
    <property type="match status" value="1"/>
</dbReference>
<evidence type="ECO:0000256" key="11">
    <source>
        <dbReference type="ARBA" id="ARBA00022989"/>
    </source>
</evidence>
<dbReference type="GO" id="GO:0000155">
    <property type="term" value="F:phosphorelay sensor kinase activity"/>
    <property type="evidence" value="ECO:0007669"/>
    <property type="project" value="InterPro"/>
</dbReference>
<evidence type="ECO:0000313" key="18">
    <source>
        <dbReference type="Proteomes" id="UP000463051"/>
    </source>
</evidence>
<evidence type="ECO:0000313" key="17">
    <source>
        <dbReference type="EMBL" id="MRN56266.1"/>
    </source>
</evidence>
<dbReference type="PROSITE" id="PS50885">
    <property type="entry name" value="HAMP"/>
    <property type="match status" value="1"/>
</dbReference>
<proteinExistence type="predicted"/>
<name>A0A7X2HA83_9BACL</name>
<evidence type="ECO:0000256" key="9">
    <source>
        <dbReference type="ARBA" id="ARBA00022777"/>
    </source>
</evidence>
<dbReference type="SUPFAM" id="SSF158472">
    <property type="entry name" value="HAMP domain-like"/>
    <property type="match status" value="1"/>
</dbReference>
<keyword evidence="13 14" id="KW-0472">Membrane</keyword>
<comment type="caution">
    <text evidence="17">The sequence shown here is derived from an EMBL/GenBank/DDBJ whole genome shotgun (WGS) entry which is preliminary data.</text>
</comment>
<dbReference type="InterPro" id="IPR010559">
    <property type="entry name" value="Sig_transdc_His_kin_internal"/>
</dbReference>
<keyword evidence="7 14" id="KW-0812">Transmembrane</keyword>
<dbReference type="SMART" id="SM00304">
    <property type="entry name" value="HAMP"/>
    <property type="match status" value="1"/>
</dbReference>
<dbReference type="EC" id="2.7.13.3" evidence="3"/>
<evidence type="ECO:0000256" key="8">
    <source>
        <dbReference type="ARBA" id="ARBA00022741"/>
    </source>
</evidence>
<evidence type="ECO:0000256" key="2">
    <source>
        <dbReference type="ARBA" id="ARBA00004651"/>
    </source>
</evidence>
<dbReference type="Pfam" id="PF06580">
    <property type="entry name" value="His_kinase"/>
    <property type="match status" value="1"/>
</dbReference>
<reference evidence="17 18" key="1">
    <citation type="submission" date="2019-11" db="EMBL/GenBank/DDBJ databases">
        <title>Paenibacillus monticola sp. nov., a novel PGPR strain isolated from mountain sample in China.</title>
        <authorList>
            <person name="Zhao Q."/>
            <person name="Li H.-P."/>
            <person name="Zhang J.-L."/>
        </authorList>
    </citation>
    <scope>NUCLEOTIDE SEQUENCE [LARGE SCALE GENOMIC DNA]</scope>
    <source>
        <strain evidence="17 18">LC-T2</strain>
    </source>
</reference>
<keyword evidence="10" id="KW-0067">ATP-binding</keyword>
<dbReference type="RefSeq" id="WP_154121765.1">
    <property type="nucleotide sequence ID" value="NZ_WJXB01000013.1"/>
</dbReference>
<dbReference type="CDD" id="cd06225">
    <property type="entry name" value="HAMP"/>
    <property type="match status" value="1"/>
</dbReference>
<dbReference type="PANTHER" id="PTHR34220:SF11">
    <property type="entry name" value="SENSOR PROTEIN KINASE HPTS"/>
    <property type="match status" value="1"/>
</dbReference>
<dbReference type="Proteomes" id="UP000463051">
    <property type="component" value="Unassembled WGS sequence"/>
</dbReference>
<dbReference type="Pfam" id="PF02518">
    <property type="entry name" value="HATPase_c"/>
    <property type="match status" value="1"/>
</dbReference>
<sequence>MLPGNIYRKYLKHNVFMKIILLFSAIAVVTIITFSYLMFKVMSEAAVQRQMEVQKQAIESVGNYIGGKYESVQTTMRDIYRDNELAANTSYFLEHPYQDYVNYRLDRFYKENSSPTDTMTYFQNKVDDDPDIRSLILYSADQQQLYVYNSRKQFKIISTNAVRSFVPDVMYPQESSNVSGSNIWVRKTVGLLDLPMYSIRMPINNEQSLRNIGQLVVYFDTQKIWNSLASSKENLKGSILVLSGDGEVLFDSSGAYYGRKYPYIEQVNSVYDNGVMEEGMTFTKLTQSQGGFTVLSAVPKRDLAKTYRGLQNTILTISSICILFAILIPSLFISNFAKRTHGIIRFTRKVRNGDLAARITDIRDDELGQISKSFNDMLDELNLYIERVYKAEIKQKQTELVALQARISPHFLYNTLEVIRMRAISQGAKDVGEMIYSLSVLFKSLVQQKKIYTLKDELEACRLYLELFRIRYKDKFSYTITADSRLDSKSIIKLSLQPLIENFIVHGIETERFDNRLAIDVAEEGNALVAVITDNGKGIEPERMAEIREELEKPEENGQMFGLRSVHSRLRFLYGPSYGIEIESRPGEGTSIKVRYPLREGTDAEDV</sequence>
<evidence type="ECO:0000256" key="6">
    <source>
        <dbReference type="ARBA" id="ARBA00022679"/>
    </source>
</evidence>
<dbReference type="InterPro" id="IPR050640">
    <property type="entry name" value="Bact_2-comp_sensor_kinase"/>
</dbReference>
<evidence type="ECO:0000256" key="13">
    <source>
        <dbReference type="ARBA" id="ARBA00023136"/>
    </source>
</evidence>
<dbReference type="PANTHER" id="PTHR34220">
    <property type="entry name" value="SENSOR HISTIDINE KINASE YPDA"/>
    <property type="match status" value="1"/>
</dbReference>
<evidence type="ECO:0000256" key="5">
    <source>
        <dbReference type="ARBA" id="ARBA00022553"/>
    </source>
</evidence>
<feature type="domain" description="HAMP" evidence="16">
    <location>
        <begin position="334"/>
        <end position="386"/>
    </location>
</feature>
<dbReference type="Gene3D" id="3.30.565.10">
    <property type="entry name" value="Histidine kinase-like ATPase, C-terminal domain"/>
    <property type="match status" value="1"/>
</dbReference>
<comment type="catalytic activity">
    <reaction evidence="1">
        <text>ATP + protein L-histidine = ADP + protein N-phospho-L-histidine.</text>
        <dbReference type="EC" id="2.7.13.3"/>
    </reaction>
</comment>
<dbReference type="AlphaFoldDB" id="A0A7X2HA83"/>
<feature type="transmembrane region" description="Helical" evidence="14">
    <location>
        <begin position="314"/>
        <end position="333"/>
    </location>
</feature>
<dbReference type="InterPro" id="IPR003660">
    <property type="entry name" value="HAMP_dom"/>
</dbReference>
<keyword evidence="8" id="KW-0547">Nucleotide-binding</keyword>
<evidence type="ECO:0000256" key="4">
    <source>
        <dbReference type="ARBA" id="ARBA00022475"/>
    </source>
</evidence>
<keyword evidence="9" id="KW-0418">Kinase</keyword>
<dbReference type="InterPro" id="IPR003594">
    <property type="entry name" value="HATPase_dom"/>
</dbReference>
<evidence type="ECO:0000259" key="15">
    <source>
        <dbReference type="PROSITE" id="PS50109"/>
    </source>
</evidence>
<protein>
    <recommendedName>
        <fullName evidence="3">histidine kinase</fullName>
        <ecNumber evidence="3">2.7.13.3</ecNumber>
    </recommendedName>
</protein>
<accession>A0A7X2HA83</accession>
<dbReference type="InterPro" id="IPR036890">
    <property type="entry name" value="HATPase_C_sf"/>
</dbReference>
<dbReference type="Pfam" id="PF00672">
    <property type="entry name" value="HAMP"/>
    <property type="match status" value="1"/>
</dbReference>
<gene>
    <name evidence="17" type="ORF">GJB61_25155</name>
</gene>
<evidence type="ECO:0000256" key="3">
    <source>
        <dbReference type="ARBA" id="ARBA00012438"/>
    </source>
</evidence>
<keyword evidence="5" id="KW-0597">Phosphoprotein</keyword>
<keyword evidence="12" id="KW-0902">Two-component regulatory system</keyword>
<dbReference type="InterPro" id="IPR005467">
    <property type="entry name" value="His_kinase_dom"/>
</dbReference>
<organism evidence="17 18">
    <name type="scientific">Paenibacillus monticola</name>
    <dbReference type="NCBI Taxonomy" id="2666075"/>
    <lineage>
        <taxon>Bacteria</taxon>
        <taxon>Bacillati</taxon>
        <taxon>Bacillota</taxon>
        <taxon>Bacilli</taxon>
        <taxon>Bacillales</taxon>
        <taxon>Paenibacillaceae</taxon>
        <taxon>Paenibacillus</taxon>
    </lineage>
</organism>
<comment type="subcellular location">
    <subcellularLocation>
        <location evidence="2">Cell membrane</location>
        <topology evidence="2">Multi-pass membrane protein</topology>
    </subcellularLocation>
</comment>
<feature type="transmembrane region" description="Helical" evidence="14">
    <location>
        <begin position="15"/>
        <end position="39"/>
    </location>
</feature>
<evidence type="ECO:0000256" key="14">
    <source>
        <dbReference type="SAM" id="Phobius"/>
    </source>
</evidence>
<feature type="domain" description="Histidine kinase" evidence="15">
    <location>
        <begin position="496"/>
        <end position="600"/>
    </location>
</feature>
<keyword evidence="6" id="KW-0808">Transferase</keyword>
<evidence type="ECO:0000256" key="7">
    <source>
        <dbReference type="ARBA" id="ARBA00022692"/>
    </source>
</evidence>
<keyword evidence="4" id="KW-1003">Cell membrane</keyword>
<evidence type="ECO:0000256" key="1">
    <source>
        <dbReference type="ARBA" id="ARBA00000085"/>
    </source>
</evidence>
<keyword evidence="18" id="KW-1185">Reference proteome</keyword>
<evidence type="ECO:0000259" key="16">
    <source>
        <dbReference type="PROSITE" id="PS50885"/>
    </source>
</evidence>
<dbReference type="SUPFAM" id="SSF55874">
    <property type="entry name" value="ATPase domain of HSP90 chaperone/DNA topoisomerase II/histidine kinase"/>
    <property type="match status" value="1"/>
</dbReference>
<dbReference type="GO" id="GO:0005886">
    <property type="term" value="C:plasma membrane"/>
    <property type="evidence" value="ECO:0007669"/>
    <property type="project" value="UniProtKB-SubCell"/>
</dbReference>
<dbReference type="EMBL" id="WJXB01000013">
    <property type="protein sequence ID" value="MRN56266.1"/>
    <property type="molecule type" value="Genomic_DNA"/>
</dbReference>
<evidence type="ECO:0000256" key="10">
    <source>
        <dbReference type="ARBA" id="ARBA00022840"/>
    </source>
</evidence>